<feature type="compositionally biased region" description="Basic residues" evidence="2">
    <location>
        <begin position="346"/>
        <end position="376"/>
    </location>
</feature>
<protein>
    <submittedName>
        <fullName evidence="3">Uncharacterized protein</fullName>
    </submittedName>
</protein>
<reference evidence="3 4" key="1">
    <citation type="submission" date="2024-04" db="EMBL/GenBank/DDBJ databases">
        <authorList>
            <person name="Fracassetti M."/>
        </authorList>
    </citation>
    <scope>NUCLEOTIDE SEQUENCE [LARGE SCALE GENOMIC DNA]</scope>
</reference>
<feature type="region of interest" description="Disordered" evidence="2">
    <location>
        <begin position="180"/>
        <end position="210"/>
    </location>
</feature>
<feature type="region of interest" description="Disordered" evidence="2">
    <location>
        <begin position="91"/>
        <end position="146"/>
    </location>
</feature>
<sequence length="376" mass="41618">MVTNLSSSQFSPGNCYQNFYQGIEALEASLAKYEANRKAHYNNTMAGLEEILAKLEKIAARRRATNICAESASADPTKVTANDGSAVTEEVANGNGERRAEQPSVEEVLATEPPAREEPPIATGKKQQPPPTRVSKTAITSVEKEESCKRKAESELVMEKKIHIRAREPETSISEAMVKGDQVNRKSRRQRSSGAASVTVPLPPNWRFSKNKPVTTVEEDRLRTGMRARINDELSGSVGRRTIHGRAADDDPRGDPAEHACLGSGITFTTPSGVGFVAMEGGEEDVAEEREREASSGILDGVSIMGCSTWGVVGQIGDERRLYWPPRKELLEAKAKNRAMKAPPIQRKRGRRWWRRSTRRRRRRKHAGRPAGLCHR</sequence>
<evidence type="ECO:0000313" key="4">
    <source>
        <dbReference type="Proteomes" id="UP001497516"/>
    </source>
</evidence>
<accession>A0AAV2DY62</accession>
<proteinExistence type="predicted"/>
<name>A0AAV2DY62_9ROSI</name>
<dbReference type="EMBL" id="OZ034816">
    <property type="protein sequence ID" value="CAL1378586.1"/>
    <property type="molecule type" value="Genomic_DNA"/>
</dbReference>
<dbReference type="AlphaFoldDB" id="A0AAV2DY62"/>
<keyword evidence="1" id="KW-0175">Coiled coil</keyword>
<evidence type="ECO:0000313" key="3">
    <source>
        <dbReference type="EMBL" id="CAL1378586.1"/>
    </source>
</evidence>
<feature type="region of interest" description="Disordered" evidence="2">
    <location>
        <begin position="338"/>
        <end position="376"/>
    </location>
</feature>
<feature type="coiled-coil region" evidence="1">
    <location>
        <begin position="16"/>
        <end position="58"/>
    </location>
</feature>
<gene>
    <name evidence="3" type="ORF">LTRI10_LOCUS20160</name>
</gene>
<evidence type="ECO:0000256" key="2">
    <source>
        <dbReference type="SAM" id="MobiDB-lite"/>
    </source>
</evidence>
<dbReference type="Proteomes" id="UP001497516">
    <property type="component" value="Chromosome 3"/>
</dbReference>
<organism evidence="3 4">
    <name type="scientific">Linum trigynum</name>
    <dbReference type="NCBI Taxonomy" id="586398"/>
    <lineage>
        <taxon>Eukaryota</taxon>
        <taxon>Viridiplantae</taxon>
        <taxon>Streptophyta</taxon>
        <taxon>Embryophyta</taxon>
        <taxon>Tracheophyta</taxon>
        <taxon>Spermatophyta</taxon>
        <taxon>Magnoliopsida</taxon>
        <taxon>eudicotyledons</taxon>
        <taxon>Gunneridae</taxon>
        <taxon>Pentapetalae</taxon>
        <taxon>rosids</taxon>
        <taxon>fabids</taxon>
        <taxon>Malpighiales</taxon>
        <taxon>Linaceae</taxon>
        <taxon>Linum</taxon>
    </lineage>
</organism>
<keyword evidence="4" id="KW-1185">Reference proteome</keyword>
<evidence type="ECO:0000256" key="1">
    <source>
        <dbReference type="SAM" id="Coils"/>
    </source>
</evidence>